<name>A0A4Q9GI02_9HYPH</name>
<gene>
    <name evidence="3" type="ORF">EYR15_08430</name>
</gene>
<dbReference type="Pfam" id="PF07896">
    <property type="entry name" value="DUF1674"/>
    <property type="match status" value="1"/>
</dbReference>
<dbReference type="AlphaFoldDB" id="A0A4Q9GI02"/>
<evidence type="ECO:0000256" key="1">
    <source>
        <dbReference type="ARBA" id="ARBA00005701"/>
    </source>
</evidence>
<feature type="region of interest" description="Disordered" evidence="2">
    <location>
        <begin position="38"/>
        <end position="63"/>
    </location>
</feature>
<proteinExistence type="inferred from homology"/>
<dbReference type="RefSeq" id="WP_131002973.1">
    <property type="nucleotide sequence ID" value="NZ_JBHSZR010000003.1"/>
</dbReference>
<protein>
    <submittedName>
        <fullName evidence="3">DUF1674 domain-containing protein</fullName>
    </submittedName>
</protein>
<comment type="caution">
    <text evidence="3">The sequence shown here is derived from an EMBL/GenBank/DDBJ whole genome shotgun (WGS) entry which is preliminary data.</text>
</comment>
<dbReference type="InterPro" id="IPR012875">
    <property type="entry name" value="SDHF4"/>
</dbReference>
<comment type="similarity">
    <text evidence="1">Belongs to the SDHAF4 family.</text>
</comment>
<evidence type="ECO:0000256" key="2">
    <source>
        <dbReference type="SAM" id="MobiDB-lite"/>
    </source>
</evidence>
<reference evidence="3 4" key="1">
    <citation type="submission" date="2019-02" db="EMBL/GenBank/DDBJ databases">
        <title>Hansschlegelia quercus sp. nov., a novel methylotrophic bacterium from buds of oak (Quercus robur L.).</title>
        <authorList>
            <person name="Agafonova N.V."/>
            <person name="Kaparullina E.N."/>
            <person name="Grouzdev D.S."/>
            <person name="Doronina N.V."/>
        </authorList>
    </citation>
    <scope>NUCLEOTIDE SEQUENCE [LARGE SCALE GENOMIC DNA]</scope>
    <source>
        <strain evidence="3 4">Dub</strain>
    </source>
</reference>
<keyword evidence="4" id="KW-1185">Reference proteome</keyword>
<evidence type="ECO:0000313" key="3">
    <source>
        <dbReference type="EMBL" id="TBN53813.1"/>
    </source>
</evidence>
<dbReference type="EMBL" id="SIUB01000003">
    <property type="protein sequence ID" value="TBN53813.1"/>
    <property type="molecule type" value="Genomic_DNA"/>
</dbReference>
<sequence>MADTPETKRRQAAERALAEAAERRAAYERAEAELAEKREIDGRGGRDPVRYGDWERKGLTSDF</sequence>
<evidence type="ECO:0000313" key="4">
    <source>
        <dbReference type="Proteomes" id="UP000291613"/>
    </source>
</evidence>
<dbReference type="Proteomes" id="UP000291613">
    <property type="component" value="Unassembled WGS sequence"/>
</dbReference>
<accession>A0A4Q9GI02</accession>
<organism evidence="3 4">
    <name type="scientific">Hansschlegelia quercus</name>
    <dbReference type="NCBI Taxonomy" id="2528245"/>
    <lineage>
        <taxon>Bacteria</taxon>
        <taxon>Pseudomonadati</taxon>
        <taxon>Pseudomonadota</taxon>
        <taxon>Alphaproteobacteria</taxon>
        <taxon>Hyphomicrobiales</taxon>
        <taxon>Methylopilaceae</taxon>
        <taxon>Hansschlegelia</taxon>
    </lineage>
</organism>